<dbReference type="AlphaFoldDB" id="A0AAD7NV77"/>
<dbReference type="EMBL" id="JARKIB010000009">
    <property type="protein sequence ID" value="KAJ7776233.1"/>
    <property type="molecule type" value="Genomic_DNA"/>
</dbReference>
<accession>A0AAD7NV77</accession>
<evidence type="ECO:0000313" key="7">
    <source>
        <dbReference type="EMBL" id="KAJ7776233.1"/>
    </source>
</evidence>
<keyword evidence="5" id="KW-0521">NADP</keyword>
<keyword evidence="6" id="KW-0560">Oxidoreductase</keyword>
<dbReference type="GO" id="GO:0004499">
    <property type="term" value="F:N,N-dimethylaniline monooxygenase activity"/>
    <property type="evidence" value="ECO:0007669"/>
    <property type="project" value="InterPro"/>
</dbReference>
<comment type="similarity">
    <text evidence="2">Belongs to the FMO family.</text>
</comment>
<comment type="caution">
    <text evidence="7">The sequence shown here is derived from an EMBL/GenBank/DDBJ whole genome shotgun (WGS) entry which is preliminary data.</text>
</comment>
<dbReference type="Proteomes" id="UP001215598">
    <property type="component" value="Unassembled WGS sequence"/>
</dbReference>
<dbReference type="Pfam" id="PF00743">
    <property type="entry name" value="FMO-like"/>
    <property type="match status" value="1"/>
</dbReference>
<sequence>MGNQTVTPHESINAIYLSISSKSRLSHQHKFPALHVVVPRMAPSPEIDASAIASSWLRHFGGSLACGDVLGTVSCFTPDGWLRDILVFMWKNRTLAGPPRISAYLKDTLRPAALTQVKLDTRMHLTPVVGKITHAATGVSSGFTFETAIGHGQGYFSLVQNDAGEWKALMVFMRLADIRGHEEAGPEKGVYGGHTLAWHDVHRGRREAIEHDPHVLIIGGGQTGLNVGARFRQMNIPSLIIEKNNRVGDNWRKRYPTLTLHTIKTQHSMLYQPYPSNWPIYTPRDKLADWLEQYALSQDLVVWTNSRALPTPTYDSSTKRWTVVIDRGGEHVTLHPAHIVLAAGTVGAPYIPSIPDAHLFSGLNIHALAYVGGDPFVGKRTLVVGAGNSAADICQDLAFQGAGSVTMLQRSSTCVVSSDNVARKLWALWPADVPTDVADFKVEVMPYLLMREIGKATTEFMWAEEEETHMGLREAGLSLHFGKDGSGQYPMIFERFGGYWLDVGLANYIRSGSVKIKQGVEIARFTENSAVFTDGSSLEIDAVIFATSYESIRETMRGLFGDAAIDQTSLVWGTDEEGELNGAYRPSGHPGLWYAAGDFAISRFYSKQLALEIKAIELGLLNL</sequence>
<keyword evidence="4" id="KW-0274">FAD</keyword>
<dbReference type="GO" id="GO:0050660">
    <property type="term" value="F:flavin adenine dinucleotide binding"/>
    <property type="evidence" value="ECO:0007669"/>
    <property type="project" value="InterPro"/>
</dbReference>
<evidence type="ECO:0000256" key="5">
    <source>
        <dbReference type="ARBA" id="ARBA00022857"/>
    </source>
</evidence>
<organism evidence="7 8">
    <name type="scientific">Mycena metata</name>
    <dbReference type="NCBI Taxonomy" id="1033252"/>
    <lineage>
        <taxon>Eukaryota</taxon>
        <taxon>Fungi</taxon>
        <taxon>Dikarya</taxon>
        <taxon>Basidiomycota</taxon>
        <taxon>Agaricomycotina</taxon>
        <taxon>Agaricomycetes</taxon>
        <taxon>Agaricomycetidae</taxon>
        <taxon>Agaricales</taxon>
        <taxon>Marasmiineae</taxon>
        <taxon>Mycenaceae</taxon>
        <taxon>Mycena</taxon>
    </lineage>
</organism>
<dbReference type="InterPro" id="IPR036188">
    <property type="entry name" value="FAD/NAD-bd_sf"/>
</dbReference>
<dbReference type="FunFam" id="3.50.50.60:FF:000023">
    <property type="entry name" value="Dimethylaniline monooxygenase [N-oxide-forming]"/>
    <property type="match status" value="1"/>
</dbReference>
<dbReference type="InterPro" id="IPR050982">
    <property type="entry name" value="Auxin_biosynth/cation_transpt"/>
</dbReference>
<dbReference type="PANTHER" id="PTHR43539">
    <property type="entry name" value="FLAVIN-BINDING MONOOXYGENASE-LIKE PROTEIN (AFU_ORTHOLOGUE AFUA_4G09220)"/>
    <property type="match status" value="1"/>
</dbReference>
<dbReference type="PANTHER" id="PTHR43539:SF68">
    <property type="entry name" value="FLAVIN-BINDING MONOOXYGENASE-LIKE PROTEIN (AFU_ORTHOLOGUE AFUA_4G09220)"/>
    <property type="match status" value="1"/>
</dbReference>
<evidence type="ECO:0000313" key="8">
    <source>
        <dbReference type="Proteomes" id="UP001215598"/>
    </source>
</evidence>
<protein>
    <submittedName>
        <fullName evidence="7">FAD/NAD-P-binding domain-containing protein</fullName>
    </submittedName>
</protein>
<evidence type="ECO:0000256" key="3">
    <source>
        <dbReference type="ARBA" id="ARBA00022630"/>
    </source>
</evidence>
<evidence type="ECO:0000256" key="4">
    <source>
        <dbReference type="ARBA" id="ARBA00022827"/>
    </source>
</evidence>
<comment type="cofactor">
    <cofactor evidence="1">
        <name>FAD</name>
        <dbReference type="ChEBI" id="CHEBI:57692"/>
    </cofactor>
</comment>
<dbReference type="InterPro" id="IPR020946">
    <property type="entry name" value="Flavin_mOase-like"/>
</dbReference>
<keyword evidence="8" id="KW-1185">Reference proteome</keyword>
<dbReference type="GO" id="GO:0050661">
    <property type="term" value="F:NADP binding"/>
    <property type="evidence" value="ECO:0007669"/>
    <property type="project" value="InterPro"/>
</dbReference>
<reference evidence="7" key="1">
    <citation type="submission" date="2023-03" db="EMBL/GenBank/DDBJ databases">
        <title>Massive genome expansion in bonnet fungi (Mycena s.s.) driven by repeated elements and novel gene families across ecological guilds.</title>
        <authorList>
            <consortium name="Lawrence Berkeley National Laboratory"/>
            <person name="Harder C.B."/>
            <person name="Miyauchi S."/>
            <person name="Viragh M."/>
            <person name="Kuo A."/>
            <person name="Thoen E."/>
            <person name="Andreopoulos B."/>
            <person name="Lu D."/>
            <person name="Skrede I."/>
            <person name="Drula E."/>
            <person name="Henrissat B."/>
            <person name="Morin E."/>
            <person name="Kohler A."/>
            <person name="Barry K."/>
            <person name="LaButti K."/>
            <person name="Morin E."/>
            <person name="Salamov A."/>
            <person name="Lipzen A."/>
            <person name="Mereny Z."/>
            <person name="Hegedus B."/>
            <person name="Baldrian P."/>
            <person name="Stursova M."/>
            <person name="Weitz H."/>
            <person name="Taylor A."/>
            <person name="Grigoriev I.V."/>
            <person name="Nagy L.G."/>
            <person name="Martin F."/>
            <person name="Kauserud H."/>
        </authorList>
    </citation>
    <scope>NUCLEOTIDE SEQUENCE</scope>
    <source>
        <strain evidence="7">CBHHK182m</strain>
    </source>
</reference>
<dbReference type="SUPFAM" id="SSF51905">
    <property type="entry name" value="FAD/NAD(P)-binding domain"/>
    <property type="match status" value="2"/>
</dbReference>
<dbReference type="Gene3D" id="3.50.50.60">
    <property type="entry name" value="FAD/NAD(P)-binding domain"/>
    <property type="match status" value="1"/>
</dbReference>
<proteinExistence type="inferred from homology"/>
<evidence type="ECO:0000256" key="6">
    <source>
        <dbReference type="ARBA" id="ARBA00023002"/>
    </source>
</evidence>
<evidence type="ECO:0000256" key="1">
    <source>
        <dbReference type="ARBA" id="ARBA00001974"/>
    </source>
</evidence>
<keyword evidence="3" id="KW-0285">Flavoprotein</keyword>
<evidence type="ECO:0000256" key="2">
    <source>
        <dbReference type="ARBA" id="ARBA00009183"/>
    </source>
</evidence>
<gene>
    <name evidence="7" type="ORF">B0H16DRAFT_1505995</name>
</gene>
<name>A0AAD7NV77_9AGAR</name>